<organism evidence="1 2">
    <name type="scientific">Sinosporangium siamense</name>
    <dbReference type="NCBI Taxonomy" id="1367973"/>
    <lineage>
        <taxon>Bacteria</taxon>
        <taxon>Bacillati</taxon>
        <taxon>Actinomycetota</taxon>
        <taxon>Actinomycetes</taxon>
        <taxon>Streptosporangiales</taxon>
        <taxon>Streptosporangiaceae</taxon>
        <taxon>Sinosporangium</taxon>
    </lineage>
</organism>
<dbReference type="AlphaFoldDB" id="A0A919RPT7"/>
<gene>
    <name evidence="1" type="ORF">Ssi02_62100</name>
</gene>
<proteinExistence type="predicted"/>
<comment type="caution">
    <text evidence="1">The sequence shown here is derived from an EMBL/GenBank/DDBJ whole genome shotgun (WGS) entry which is preliminary data.</text>
</comment>
<name>A0A919RPT7_9ACTN</name>
<dbReference type="Proteomes" id="UP000606172">
    <property type="component" value="Unassembled WGS sequence"/>
</dbReference>
<keyword evidence="2" id="KW-1185">Reference proteome</keyword>
<evidence type="ECO:0000313" key="1">
    <source>
        <dbReference type="EMBL" id="GII95979.1"/>
    </source>
</evidence>
<accession>A0A919RPT7</accession>
<dbReference type="EMBL" id="BOOW01000041">
    <property type="protein sequence ID" value="GII95979.1"/>
    <property type="molecule type" value="Genomic_DNA"/>
</dbReference>
<evidence type="ECO:0000313" key="2">
    <source>
        <dbReference type="Proteomes" id="UP000606172"/>
    </source>
</evidence>
<sequence>MRLDIADAVDLWGYEPAVYALGSNSRVRGHAARADLGWSPKHTSVEKHVRTATTSGG</sequence>
<reference evidence="1" key="1">
    <citation type="submission" date="2021-01" db="EMBL/GenBank/DDBJ databases">
        <title>Whole genome shotgun sequence of Sinosporangium siamense NBRC 109515.</title>
        <authorList>
            <person name="Komaki H."/>
            <person name="Tamura T."/>
        </authorList>
    </citation>
    <scope>NUCLEOTIDE SEQUENCE</scope>
    <source>
        <strain evidence="1">NBRC 109515</strain>
    </source>
</reference>
<protein>
    <submittedName>
        <fullName evidence="1">Uncharacterized protein</fullName>
    </submittedName>
</protein>
<dbReference type="RefSeq" id="WP_204031010.1">
    <property type="nucleotide sequence ID" value="NZ_BOOW01000041.1"/>
</dbReference>